<dbReference type="Proteomes" id="UP000287224">
    <property type="component" value="Unassembled WGS sequence"/>
</dbReference>
<dbReference type="OrthoDB" id="9812105at2"/>
<organism evidence="4 5">
    <name type="scientific">Dictyobacter aurantiacus</name>
    <dbReference type="NCBI Taxonomy" id="1936993"/>
    <lineage>
        <taxon>Bacteria</taxon>
        <taxon>Bacillati</taxon>
        <taxon>Chloroflexota</taxon>
        <taxon>Ktedonobacteria</taxon>
        <taxon>Ktedonobacterales</taxon>
        <taxon>Dictyobacteraceae</taxon>
        <taxon>Dictyobacter</taxon>
    </lineage>
</organism>
<keyword evidence="5" id="KW-1185">Reference proteome</keyword>
<dbReference type="EMBL" id="BIFQ01000001">
    <property type="protein sequence ID" value="GCE05888.1"/>
    <property type="molecule type" value="Genomic_DNA"/>
</dbReference>
<dbReference type="PANTHER" id="PTHR43673:SF10">
    <property type="entry name" value="NADH DEHYDROGENASE_NAD(P)H NITROREDUCTASE XCC3605-RELATED"/>
    <property type="match status" value="1"/>
</dbReference>
<dbReference type="Gene3D" id="3.40.109.10">
    <property type="entry name" value="NADH Oxidase"/>
    <property type="match status" value="1"/>
</dbReference>
<dbReference type="InterPro" id="IPR029479">
    <property type="entry name" value="Nitroreductase"/>
</dbReference>
<sequence>MSQLDLTPDQLLTTTRAVRKRLDLSRPVEPELVKECIEIATQAPSGSNSQQWHFVVVTDAEKRLGLAELYRKSFSQYRLNAAESIEKLRASKPELAQVQQRVASSADYLAEHLHEVPVHVIPCMRGRFDGATTQQQAGVWGSILPAVWSFMLAARARSLGTVWTTLHLPYEKEAAELLGIPYEKITQTSLIPVAYTLGTDFKAGARQPLEKIIHWNSW</sequence>
<dbReference type="AlphaFoldDB" id="A0A401ZGS2"/>
<dbReference type="SUPFAM" id="SSF55469">
    <property type="entry name" value="FMN-dependent nitroreductase-like"/>
    <property type="match status" value="1"/>
</dbReference>
<evidence type="ECO:0000259" key="3">
    <source>
        <dbReference type="Pfam" id="PF00881"/>
    </source>
</evidence>
<reference evidence="5" key="1">
    <citation type="submission" date="2018-12" db="EMBL/GenBank/DDBJ databases">
        <title>Tengunoibacter tsumagoiensis gen. nov., sp. nov., Dictyobacter kobayashii sp. nov., D. alpinus sp. nov., and D. joshuensis sp. nov. and description of Dictyobacteraceae fam. nov. within the order Ktedonobacterales isolated from Tengu-no-mugimeshi.</title>
        <authorList>
            <person name="Wang C.M."/>
            <person name="Zheng Y."/>
            <person name="Sakai Y."/>
            <person name="Toyoda A."/>
            <person name="Minakuchi Y."/>
            <person name="Abe K."/>
            <person name="Yokota A."/>
            <person name="Yabe S."/>
        </authorList>
    </citation>
    <scope>NUCLEOTIDE SEQUENCE [LARGE SCALE GENOMIC DNA]</scope>
    <source>
        <strain evidence="5">S-27</strain>
    </source>
</reference>
<comment type="caution">
    <text evidence="4">The sequence shown here is derived from an EMBL/GenBank/DDBJ whole genome shotgun (WGS) entry which is preliminary data.</text>
</comment>
<proteinExistence type="inferred from homology"/>
<dbReference type="Pfam" id="PF00881">
    <property type="entry name" value="Nitroreductase"/>
    <property type="match status" value="1"/>
</dbReference>
<dbReference type="InterPro" id="IPR000415">
    <property type="entry name" value="Nitroreductase-like"/>
</dbReference>
<accession>A0A401ZGS2</accession>
<name>A0A401ZGS2_9CHLR</name>
<gene>
    <name evidence="4" type="ORF">KDAU_32170</name>
</gene>
<evidence type="ECO:0000256" key="1">
    <source>
        <dbReference type="ARBA" id="ARBA00007118"/>
    </source>
</evidence>
<evidence type="ECO:0000313" key="5">
    <source>
        <dbReference type="Proteomes" id="UP000287224"/>
    </source>
</evidence>
<evidence type="ECO:0000313" key="4">
    <source>
        <dbReference type="EMBL" id="GCE05888.1"/>
    </source>
</evidence>
<dbReference type="GO" id="GO:0016491">
    <property type="term" value="F:oxidoreductase activity"/>
    <property type="evidence" value="ECO:0007669"/>
    <property type="project" value="UniProtKB-KW"/>
</dbReference>
<keyword evidence="2" id="KW-0560">Oxidoreductase</keyword>
<dbReference type="RefSeq" id="WP_126596893.1">
    <property type="nucleotide sequence ID" value="NZ_BIFQ01000001.1"/>
</dbReference>
<feature type="domain" description="Nitroreductase" evidence="3">
    <location>
        <begin position="16"/>
        <end position="194"/>
    </location>
</feature>
<dbReference type="PANTHER" id="PTHR43673">
    <property type="entry name" value="NAD(P)H NITROREDUCTASE YDGI-RELATED"/>
    <property type="match status" value="1"/>
</dbReference>
<evidence type="ECO:0000256" key="2">
    <source>
        <dbReference type="ARBA" id="ARBA00023002"/>
    </source>
</evidence>
<comment type="similarity">
    <text evidence="1">Belongs to the nitroreductase family.</text>
</comment>
<protein>
    <submittedName>
        <fullName evidence="4">Oxidoreductase</fullName>
    </submittedName>
</protein>
<dbReference type="CDD" id="cd02062">
    <property type="entry name" value="Nitro_FMN_reductase"/>
    <property type="match status" value="1"/>
</dbReference>